<dbReference type="EMBL" id="BNJK01000001">
    <property type="protein sequence ID" value="GHO91179.1"/>
    <property type="molecule type" value="Genomic_DNA"/>
</dbReference>
<accession>A0A8J3MXP1</accession>
<dbReference type="SUPFAM" id="SSF51261">
    <property type="entry name" value="Duplicated hybrid motif"/>
    <property type="match status" value="1"/>
</dbReference>
<dbReference type="SUPFAM" id="SSF117281">
    <property type="entry name" value="Kelch motif"/>
    <property type="match status" value="1"/>
</dbReference>
<keyword evidence="3" id="KW-1185">Reference proteome</keyword>
<proteinExistence type="predicted"/>
<dbReference type="RefSeq" id="WP_220202093.1">
    <property type="nucleotide sequence ID" value="NZ_BNJK01000001.1"/>
</dbReference>
<dbReference type="CDD" id="cd12797">
    <property type="entry name" value="M23_peptidase"/>
    <property type="match status" value="1"/>
</dbReference>
<dbReference type="InterPro" id="IPR011055">
    <property type="entry name" value="Dup_hybrid_motif"/>
</dbReference>
<comment type="caution">
    <text evidence="2">The sequence shown here is derived from an EMBL/GenBank/DDBJ whole genome shotgun (WGS) entry which is preliminary data.</text>
</comment>
<dbReference type="InterPro" id="IPR016047">
    <property type="entry name" value="M23ase_b-sheet_dom"/>
</dbReference>
<feature type="domain" description="M23ase beta-sheet core" evidence="1">
    <location>
        <begin position="104"/>
        <end position="180"/>
    </location>
</feature>
<evidence type="ECO:0000313" key="2">
    <source>
        <dbReference type="EMBL" id="GHO91179.1"/>
    </source>
</evidence>
<reference evidence="2" key="1">
    <citation type="submission" date="2020-10" db="EMBL/GenBank/DDBJ databases">
        <title>Taxonomic study of unclassified bacteria belonging to the class Ktedonobacteria.</title>
        <authorList>
            <person name="Yabe S."/>
            <person name="Wang C.M."/>
            <person name="Zheng Y."/>
            <person name="Sakai Y."/>
            <person name="Cavaletti L."/>
            <person name="Monciardini P."/>
            <person name="Donadio S."/>
        </authorList>
    </citation>
    <scope>NUCLEOTIDE SEQUENCE</scope>
    <source>
        <strain evidence="2">ID150040</strain>
    </source>
</reference>
<organism evidence="2 3">
    <name type="scientific">Reticulibacter mediterranei</name>
    <dbReference type="NCBI Taxonomy" id="2778369"/>
    <lineage>
        <taxon>Bacteria</taxon>
        <taxon>Bacillati</taxon>
        <taxon>Chloroflexota</taxon>
        <taxon>Ktedonobacteria</taxon>
        <taxon>Ktedonobacterales</taxon>
        <taxon>Reticulibacteraceae</taxon>
        <taxon>Reticulibacter</taxon>
    </lineage>
</organism>
<evidence type="ECO:0000313" key="3">
    <source>
        <dbReference type="Proteomes" id="UP000597444"/>
    </source>
</evidence>
<dbReference type="InterPro" id="IPR015915">
    <property type="entry name" value="Kelch-typ_b-propeller"/>
</dbReference>
<protein>
    <recommendedName>
        <fullName evidence="1">M23ase beta-sheet core domain-containing protein</fullName>
    </recommendedName>
</protein>
<sequence>MSKRYSGIGAGVLPILIVVSSLLISASIQLHQAVHAAIGPAPSWALPYPTNTRISIGSFGLHGDNFQAITDDTPGATSYTLMKQTDSDALDLVLEPEVSSGTASTPTLPLAAGKVLAVQKACHVVLVDHGDDWWSVYVHLANIAVHAGQVVRANTVLGYANTLNPGCGEQTDVEHTHISIINGSGHTGTYVSFLAQSLCGHQVLENKPGDPKSVYLDGLVKGVQQPFPVPQCQPKSATCAWTIASSPNVGSQSVLHKIAAVTANDIWAVGSGFDDTTGHTTALTEHWNGSTWSVIPSPNSSTNNNALFSVVVTAKNNVFAVGSSNDQTGNTRTLIEHWNGSTWNILPSPNRDTNNTLVGVTAISQNNIWAVGSYFSGGLGHTQTLIEHWNGITWSIITSPNVNNTDATLSDIHAVSANDIWAVGYTGPNVAFTEHSALIEHWNGHKWSIIAHPASQLNGSLVALSATSASNVWAVGQYLPSGSNSTSQTLMEHWNGTQWSVVPAAEVAGYNDSLTDISTISVNDIWAVGASQSKTYQSSQTLIEHWNGTKWNIVTSPNPDPANNFLLAVAHVPSSTSLWTVGNTGKGSSTRTLAAYYC</sequence>
<dbReference type="Pfam" id="PF01551">
    <property type="entry name" value="Peptidase_M23"/>
    <property type="match status" value="1"/>
</dbReference>
<dbReference type="Proteomes" id="UP000597444">
    <property type="component" value="Unassembled WGS sequence"/>
</dbReference>
<gene>
    <name evidence="2" type="ORF">KSF_012270</name>
</gene>
<dbReference type="AlphaFoldDB" id="A0A8J3MXP1"/>
<name>A0A8J3MXP1_9CHLR</name>
<dbReference type="Gene3D" id="2.70.70.10">
    <property type="entry name" value="Glucose Permease (Domain IIA)"/>
    <property type="match status" value="1"/>
</dbReference>
<evidence type="ECO:0000259" key="1">
    <source>
        <dbReference type="Pfam" id="PF01551"/>
    </source>
</evidence>